<dbReference type="Pfam" id="PF05761">
    <property type="entry name" value="5_nucleotid"/>
    <property type="match status" value="1"/>
</dbReference>
<sequence length="96" mass="11155">RITDDMEAEFGAMGSLLRCGWRQTCFASQVKKYADMYTFNVYNIVEYSPLHFFNSPIYLLPHEEKFLHGIGCANRKIQEVRESEEIPADTKQEADN</sequence>
<dbReference type="InterPro" id="IPR008380">
    <property type="entry name" value="HAD-SF_hydro_IG_5-nucl"/>
</dbReference>
<keyword evidence="5" id="KW-1185">Reference proteome</keyword>
<evidence type="ECO:0000256" key="1">
    <source>
        <dbReference type="ARBA" id="ARBA00022723"/>
    </source>
</evidence>
<dbReference type="PANTHER" id="PTHR12103:SF15">
    <property type="entry name" value="CYTOSOLIC PURINE 5'-NUCLEOTIDASE"/>
    <property type="match status" value="1"/>
</dbReference>
<dbReference type="GO" id="GO:0008253">
    <property type="term" value="F:5'-nucleotidase activity"/>
    <property type="evidence" value="ECO:0007669"/>
    <property type="project" value="TreeGrafter"/>
</dbReference>
<keyword evidence="1" id="KW-0479">Metal-binding</keyword>
<keyword evidence="3" id="KW-0460">Magnesium</keyword>
<evidence type="ECO:0000256" key="3">
    <source>
        <dbReference type="ARBA" id="ARBA00022842"/>
    </source>
</evidence>
<evidence type="ECO:0000256" key="2">
    <source>
        <dbReference type="ARBA" id="ARBA00022801"/>
    </source>
</evidence>
<feature type="non-terminal residue" evidence="4">
    <location>
        <position position="1"/>
    </location>
</feature>
<evidence type="ECO:0000313" key="4">
    <source>
        <dbReference type="EMBL" id="KAK5985155.1"/>
    </source>
</evidence>
<comment type="caution">
    <text evidence="4">The sequence shown here is derived from an EMBL/GenBank/DDBJ whole genome shotgun (WGS) entry which is preliminary data.</text>
</comment>
<dbReference type="EMBL" id="WIXE01002050">
    <property type="protein sequence ID" value="KAK5985155.1"/>
    <property type="molecule type" value="Genomic_DNA"/>
</dbReference>
<name>A0AAN8FVS3_TRICO</name>
<dbReference type="GO" id="GO:0046872">
    <property type="term" value="F:metal ion binding"/>
    <property type="evidence" value="ECO:0007669"/>
    <property type="project" value="UniProtKB-KW"/>
</dbReference>
<protein>
    <submittedName>
        <fullName evidence="4">Cytosolic purine 5-nucleotidase</fullName>
    </submittedName>
</protein>
<dbReference type="SUPFAM" id="SSF56784">
    <property type="entry name" value="HAD-like"/>
    <property type="match status" value="1"/>
</dbReference>
<dbReference type="Proteomes" id="UP001331761">
    <property type="component" value="Unassembled WGS sequence"/>
</dbReference>
<evidence type="ECO:0000313" key="5">
    <source>
        <dbReference type="Proteomes" id="UP001331761"/>
    </source>
</evidence>
<organism evidence="4 5">
    <name type="scientific">Trichostrongylus colubriformis</name>
    <name type="common">Black scour worm</name>
    <dbReference type="NCBI Taxonomy" id="6319"/>
    <lineage>
        <taxon>Eukaryota</taxon>
        <taxon>Metazoa</taxon>
        <taxon>Ecdysozoa</taxon>
        <taxon>Nematoda</taxon>
        <taxon>Chromadorea</taxon>
        <taxon>Rhabditida</taxon>
        <taxon>Rhabditina</taxon>
        <taxon>Rhabditomorpha</taxon>
        <taxon>Strongyloidea</taxon>
        <taxon>Trichostrongylidae</taxon>
        <taxon>Trichostrongylus</taxon>
    </lineage>
</organism>
<accession>A0AAN8FVS3</accession>
<keyword evidence="2" id="KW-0378">Hydrolase</keyword>
<dbReference type="PANTHER" id="PTHR12103">
    <property type="entry name" value="5'-NUCLEOTIDASE DOMAIN-CONTAINING"/>
    <property type="match status" value="1"/>
</dbReference>
<gene>
    <name evidence="4" type="ORF">GCK32_020045</name>
</gene>
<dbReference type="AlphaFoldDB" id="A0AAN8FVS3"/>
<reference evidence="4 5" key="1">
    <citation type="submission" date="2019-10" db="EMBL/GenBank/DDBJ databases">
        <title>Assembly and Annotation for the nematode Trichostrongylus colubriformis.</title>
        <authorList>
            <person name="Martin J."/>
        </authorList>
    </citation>
    <scope>NUCLEOTIDE SEQUENCE [LARGE SCALE GENOMIC DNA]</scope>
    <source>
        <strain evidence="4">G859</strain>
        <tissue evidence="4">Whole worm</tissue>
    </source>
</reference>
<proteinExistence type="predicted"/>
<dbReference type="InterPro" id="IPR036412">
    <property type="entry name" value="HAD-like_sf"/>
</dbReference>